<evidence type="ECO:0000259" key="2">
    <source>
        <dbReference type="Pfam" id="PF05569"/>
    </source>
</evidence>
<reference evidence="3 4" key="1">
    <citation type="journal article" date="2011" name="J. Bacteriol.">
        <title>Genome sequence of 'Pedosphaera parvula' Ellin514, an aerobic Verrucomicrobial isolate from pasture soil.</title>
        <authorList>
            <person name="Kant R."/>
            <person name="van Passel M.W."/>
            <person name="Sangwan P."/>
            <person name="Palva A."/>
            <person name="Lucas S."/>
            <person name="Copeland A."/>
            <person name="Lapidus A."/>
            <person name="Glavina Del Rio T."/>
            <person name="Dalin E."/>
            <person name="Tice H."/>
            <person name="Bruce D."/>
            <person name="Goodwin L."/>
            <person name="Pitluck S."/>
            <person name="Chertkov O."/>
            <person name="Larimer F.W."/>
            <person name="Land M.L."/>
            <person name="Hauser L."/>
            <person name="Brettin T.S."/>
            <person name="Detter J.C."/>
            <person name="Han S."/>
            <person name="de Vos W.M."/>
            <person name="Janssen P.H."/>
            <person name="Smidt H."/>
        </authorList>
    </citation>
    <scope>NUCLEOTIDE SEQUENCE [LARGE SCALE GENOMIC DNA]</scope>
    <source>
        <strain evidence="3 4">Ellin514</strain>
    </source>
</reference>
<dbReference type="EMBL" id="ABOX02000047">
    <property type="protein sequence ID" value="EEF58220.1"/>
    <property type="molecule type" value="Genomic_DNA"/>
</dbReference>
<accession>B9XPJ2</accession>
<keyword evidence="1" id="KW-1133">Transmembrane helix</keyword>
<dbReference type="OrthoDB" id="291597at2"/>
<dbReference type="PANTHER" id="PTHR34978">
    <property type="entry name" value="POSSIBLE SENSOR-TRANSDUCER PROTEIN BLAR"/>
    <property type="match status" value="1"/>
</dbReference>
<dbReference type="SUPFAM" id="SSF49464">
    <property type="entry name" value="Carboxypeptidase regulatory domain-like"/>
    <property type="match status" value="2"/>
</dbReference>
<dbReference type="PANTHER" id="PTHR34978:SF3">
    <property type="entry name" value="SLR0241 PROTEIN"/>
    <property type="match status" value="1"/>
</dbReference>
<dbReference type="AlphaFoldDB" id="B9XPJ2"/>
<feature type="domain" description="Peptidase M56" evidence="2">
    <location>
        <begin position="28"/>
        <end position="117"/>
    </location>
</feature>
<evidence type="ECO:0000256" key="1">
    <source>
        <dbReference type="SAM" id="Phobius"/>
    </source>
</evidence>
<dbReference type="CDD" id="cd07341">
    <property type="entry name" value="M56_BlaR1_MecR1_like"/>
    <property type="match status" value="1"/>
</dbReference>
<keyword evidence="4" id="KW-1185">Reference proteome</keyword>
<dbReference type="Gene3D" id="2.60.40.1120">
    <property type="entry name" value="Carboxypeptidase-like, regulatory domain"/>
    <property type="match status" value="2"/>
</dbReference>
<gene>
    <name evidence="3" type="ORF">Cflav_PD1420</name>
</gene>
<comment type="caution">
    <text evidence="3">The sequence shown here is derived from an EMBL/GenBank/DDBJ whole genome shotgun (WGS) entry which is preliminary data.</text>
</comment>
<organism evidence="3 4">
    <name type="scientific">Pedosphaera parvula (strain Ellin514)</name>
    <dbReference type="NCBI Taxonomy" id="320771"/>
    <lineage>
        <taxon>Bacteria</taxon>
        <taxon>Pseudomonadati</taxon>
        <taxon>Verrucomicrobiota</taxon>
        <taxon>Pedosphaerae</taxon>
        <taxon>Pedosphaerales</taxon>
        <taxon>Pedosphaeraceae</taxon>
        <taxon>Pedosphaera</taxon>
    </lineage>
</organism>
<name>B9XPJ2_PEDPL</name>
<dbReference type="STRING" id="320771.Cflav_PD1420"/>
<keyword evidence="1" id="KW-0812">Transmembrane</keyword>
<sequence>MPTLIFPLSLLTTLPQTNSSSSSSRTGHVRRDDYLANLCQLLIEAILFFNPAVWWISRQMRIEREACCDALAINLVPDRAAYAHALAHVAEQRLLTPKTALAFAADQNPSSLKDRIQRLLIPGYRPSMRLTWTALFGSLLLGSALLILSALGTQWTVHAAAKLLSPQERIARIEKSMQDLGQTFQDSIRDELKIPFQATVKTADGSPLPAERSANFTLINRSQKSSSIIYIAPNGLCTNSLPRGTLFFSACAEGYAPGRIGPINTRSSNRVEGLELVLDRGFPITIHLTDADSRNPIPDADIAAAFYLPSRADGNISNPIHIKTDSRGNAVLEHCGTLLLVARVQKEGYETVEKEVDTLTPNQVLEISTRPALAIAGTVLEKSTSKPLAGASIYVLHSDNALSVHSVTPWEPSSPLATTDAEGKFQLAQLPRQGRYELLIQADGYRQAVISKVTAGQTNLQVSLTPPTVLHGKVTGDLSALSKSRSKPDLHYSVVYTINGLNLGSYGDSVPLDIKDGVGYFELTNYSAGDLDFSSSFGGYNENARAEFYPRDSSNTDVSIVLETPATPPKTRKVIVRFQSQQNISPKGTVFLDLPLRTPNSSARKEIEIQNGEVQFDSPVGHEFYLQPGHMVGYWFDRFWNIHVDDLPGPLVTNVNVIPAGAMYAQTRNPDNSLASDVMFSVKEVKPSPLRSSGLPAIPLPDGFSSGPRKFVATPLPLGGTYQILTWRKNNFAVSEHILLTEENPDYHIDLQLKNGVPLPGQILSNSGEPVAGASVVTYFHCEGSGFGGGPIFTDENGRFTAEDCSPTQGEYSLEVHSPGFMAEQVKVDFNKLPIIITLQPGLKLSGRVIEIGSKRPLIHARVHAFAKEAKYPQLTTLTDEQGNFTFDEMSSVSYNIWVEGGSSYNWVEGGSSRSGFPFLKPGQAAPATIEVNVR</sequence>
<feature type="transmembrane region" description="Helical" evidence="1">
    <location>
        <begin position="130"/>
        <end position="152"/>
    </location>
</feature>
<dbReference type="InterPro" id="IPR052173">
    <property type="entry name" value="Beta-lactam_resp_regulator"/>
</dbReference>
<dbReference type="Pfam" id="PF05569">
    <property type="entry name" value="Peptidase_M56"/>
    <property type="match status" value="1"/>
</dbReference>
<proteinExistence type="predicted"/>
<dbReference type="Pfam" id="PF13620">
    <property type="entry name" value="CarboxypepD_reg"/>
    <property type="match status" value="1"/>
</dbReference>
<protein>
    <submittedName>
        <fullName evidence="3">Peptidase M56 BlaR1</fullName>
    </submittedName>
</protein>
<dbReference type="InterPro" id="IPR008969">
    <property type="entry name" value="CarboxyPept-like_regulatory"/>
</dbReference>
<evidence type="ECO:0000313" key="3">
    <source>
        <dbReference type="EMBL" id="EEF58220.1"/>
    </source>
</evidence>
<keyword evidence="1" id="KW-0472">Membrane</keyword>
<dbReference type="RefSeq" id="WP_007417728.1">
    <property type="nucleotide sequence ID" value="NZ_ABOX02000047.1"/>
</dbReference>
<dbReference type="Proteomes" id="UP000003688">
    <property type="component" value="Unassembled WGS sequence"/>
</dbReference>
<dbReference type="InterPro" id="IPR008756">
    <property type="entry name" value="Peptidase_M56"/>
</dbReference>
<feature type="transmembrane region" description="Helical" evidence="1">
    <location>
        <begin position="35"/>
        <end position="56"/>
    </location>
</feature>
<evidence type="ECO:0000313" key="4">
    <source>
        <dbReference type="Proteomes" id="UP000003688"/>
    </source>
</evidence>